<keyword evidence="8" id="KW-1185">Reference proteome</keyword>
<organism evidence="7 8">
    <name type="scientific">Pontiella agarivorans</name>
    <dbReference type="NCBI Taxonomy" id="3038953"/>
    <lineage>
        <taxon>Bacteria</taxon>
        <taxon>Pseudomonadati</taxon>
        <taxon>Kiritimatiellota</taxon>
        <taxon>Kiritimatiellia</taxon>
        <taxon>Kiritimatiellales</taxon>
        <taxon>Pontiellaceae</taxon>
        <taxon>Pontiella</taxon>
    </lineage>
</organism>
<dbReference type="PIRSF" id="PIRSF006324">
    <property type="entry name" value="LeuE"/>
    <property type="match status" value="1"/>
</dbReference>
<evidence type="ECO:0000313" key="7">
    <source>
        <dbReference type="EMBL" id="MDZ8118196.1"/>
    </source>
</evidence>
<keyword evidence="4 6" id="KW-1133">Transmembrane helix</keyword>
<dbReference type="Proteomes" id="UP001290861">
    <property type="component" value="Unassembled WGS sequence"/>
</dbReference>
<feature type="transmembrane region" description="Helical" evidence="6">
    <location>
        <begin position="187"/>
        <end position="206"/>
    </location>
</feature>
<evidence type="ECO:0000313" key="8">
    <source>
        <dbReference type="Proteomes" id="UP001290861"/>
    </source>
</evidence>
<keyword evidence="2" id="KW-1003">Cell membrane</keyword>
<feature type="transmembrane region" description="Helical" evidence="6">
    <location>
        <begin position="73"/>
        <end position="92"/>
    </location>
</feature>
<dbReference type="InterPro" id="IPR001123">
    <property type="entry name" value="LeuE-type"/>
</dbReference>
<protein>
    <submittedName>
        <fullName evidence="7">LysE family translocator</fullName>
    </submittedName>
</protein>
<keyword evidence="3 6" id="KW-0812">Transmembrane</keyword>
<comment type="caution">
    <text evidence="7">The sequence shown here is derived from an EMBL/GenBank/DDBJ whole genome shotgun (WGS) entry which is preliminary data.</text>
</comment>
<sequence>MIELQTGLAFSAASLLLAIAPGPDNIFVLTQSAVHGKSAGIVTTLGLLTGVLVHTCAVALGIAAVFQASETAFAILKGIGAAYLLYLAWQAFRAEGQAIPGDGDGRIQLRRLYVRGIIMNVTNPKVLIFFLAFLPQFVDPERGSMLLQFLQLGGLFILSGSVVFFAISMLAGTLGQWLSRSPRAQAVLHKIAGVVFTGLAISILVAHR</sequence>
<dbReference type="PANTHER" id="PTHR30086:SF20">
    <property type="entry name" value="ARGININE EXPORTER PROTEIN ARGO-RELATED"/>
    <property type="match status" value="1"/>
</dbReference>
<dbReference type="RefSeq" id="WP_322607994.1">
    <property type="nucleotide sequence ID" value="NZ_JARVCO010000007.1"/>
</dbReference>
<evidence type="ECO:0000256" key="6">
    <source>
        <dbReference type="SAM" id="Phobius"/>
    </source>
</evidence>
<feature type="transmembrane region" description="Helical" evidence="6">
    <location>
        <begin position="46"/>
        <end position="66"/>
    </location>
</feature>
<evidence type="ECO:0000256" key="1">
    <source>
        <dbReference type="ARBA" id="ARBA00004651"/>
    </source>
</evidence>
<dbReference type="PANTHER" id="PTHR30086">
    <property type="entry name" value="ARGININE EXPORTER PROTEIN ARGO"/>
    <property type="match status" value="1"/>
</dbReference>
<evidence type="ECO:0000256" key="4">
    <source>
        <dbReference type="ARBA" id="ARBA00022989"/>
    </source>
</evidence>
<feature type="transmembrane region" description="Helical" evidence="6">
    <location>
        <begin position="146"/>
        <end position="167"/>
    </location>
</feature>
<dbReference type="Pfam" id="PF01810">
    <property type="entry name" value="LysE"/>
    <property type="match status" value="1"/>
</dbReference>
<evidence type="ECO:0000256" key="3">
    <source>
        <dbReference type="ARBA" id="ARBA00022692"/>
    </source>
</evidence>
<reference evidence="7 8" key="1">
    <citation type="journal article" date="2024" name="Appl. Environ. Microbiol.">
        <title>Pontiella agarivorans sp. nov., a novel marine anaerobic bacterium capable of degrading macroalgal polysaccharides and fixing nitrogen.</title>
        <authorList>
            <person name="Liu N."/>
            <person name="Kivenson V."/>
            <person name="Peng X."/>
            <person name="Cui Z."/>
            <person name="Lankiewicz T.S."/>
            <person name="Gosselin K.M."/>
            <person name="English C.J."/>
            <person name="Blair E.M."/>
            <person name="O'Malley M.A."/>
            <person name="Valentine D.L."/>
        </authorList>
    </citation>
    <scope>NUCLEOTIDE SEQUENCE [LARGE SCALE GENOMIC DNA]</scope>
    <source>
        <strain evidence="7 8">NLcol2</strain>
    </source>
</reference>
<gene>
    <name evidence="7" type="ORF">P9H32_06095</name>
</gene>
<feature type="transmembrane region" description="Helical" evidence="6">
    <location>
        <begin position="112"/>
        <end position="134"/>
    </location>
</feature>
<evidence type="ECO:0000256" key="5">
    <source>
        <dbReference type="ARBA" id="ARBA00023136"/>
    </source>
</evidence>
<comment type="subcellular location">
    <subcellularLocation>
        <location evidence="1">Cell membrane</location>
        <topology evidence="1">Multi-pass membrane protein</topology>
    </subcellularLocation>
</comment>
<accession>A0ABU5MW66</accession>
<proteinExistence type="predicted"/>
<dbReference type="EMBL" id="JARVCO010000007">
    <property type="protein sequence ID" value="MDZ8118196.1"/>
    <property type="molecule type" value="Genomic_DNA"/>
</dbReference>
<keyword evidence="5 6" id="KW-0472">Membrane</keyword>
<name>A0ABU5MW66_9BACT</name>
<evidence type="ECO:0000256" key="2">
    <source>
        <dbReference type="ARBA" id="ARBA00022475"/>
    </source>
</evidence>